<dbReference type="EMBL" id="CAUJNA010002223">
    <property type="protein sequence ID" value="CAJ1391360.1"/>
    <property type="molecule type" value="Genomic_DNA"/>
</dbReference>
<evidence type="ECO:0000256" key="5">
    <source>
        <dbReference type="ARBA" id="ARBA00023316"/>
    </source>
</evidence>
<feature type="signal peptide" evidence="7">
    <location>
        <begin position="1"/>
        <end position="21"/>
    </location>
</feature>
<evidence type="ECO:0000313" key="10">
    <source>
        <dbReference type="Proteomes" id="UP001178507"/>
    </source>
</evidence>
<dbReference type="PROSITE" id="PS51257">
    <property type="entry name" value="PROKAR_LIPOPROTEIN"/>
    <property type="match status" value="1"/>
</dbReference>
<evidence type="ECO:0000256" key="6">
    <source>
        <dbReference type="SAM" id="MobiDB-lite"/>
    </source>
</evidence>
<dbReference type="InterPro" id="IPR038063">
    <property type="entry name" value="Transpep_catalytic_dom"/>
</dbReference>
<feature type="compositionally biased region" description="Low complexity" evidence="6">
    <location>
        <begin position="370"/>
        <end position="388"/>
    </location>
</feature>
<feature type="compositionally biased region" description="Low complexity" evidence="6">
    <location>
        <begin position="320"/>
        <end position="345"/>
    </location>
</feature>
<dbReference type="AlphaFoldDB" id="A0AA36N5K4"/>
<dbReference type="GO" id="GO:0016740">
    <property type="term" value="F:transferase activity"/>
    <property type="evidence" value="ECO:0007669"/>
    <property type="project" value="UniProtKB-KW"/>
</dbReference>
<proteinExistence type="predicted"/>
<comment type="pathway">
    <text evidence="1">Cell wall biogenesis; peptidoglycan biosynthesis.</text>
</comment>
<keyword evidence="2" id="KW-0808">Transferase</keyword>
<dbReference type="GO" id="GO:0008360">
    <property type="term" value="P:regulation of cell shape"/>
    <property type="evidence" value="ECO:0007669"/>
    <property type="project" value="UniProtKB-KW"/>
</dbReference>
<keyword evidence="5" id="KW-0961">Cell wall biogenesis/degradation</keyword>
<evidence type="ECO:0000256" key="3">
    <source>
        <dbReference type="ARBA" id="ARBA00022960"/>
    </source>
</evidence>
<protein>
    <recommendedName>
        <fullName evidence="8">L,D-TPase catalytic domain-containing protein</fullName>
    </recommendedName>
</protein>
<evidence type="ECO:0000313" key="9">
    <source>
        <dbReference type="EMBL" id="CAJ1391360.1"/>
    </source>
</evidence>
<evidence type="ECO:0000256" key="7">
    <source>
        <dbReference type="SAM" id="SignalP"/>
    </source>
</evidence>
<dbReference type="SUPFAM" id="SSF141523">
    <property type="entry name" value="L,D-transpeptidase catalytic domain-like"/>
    <property type="match status" value="1"/>
</dbReference>
<keyword evidence="7" id="KW-0732">Signal</keyword>
<evidence type="ECO:0000256" key="1">
    <source>
        <dbReference type="ARBA" id="ARBA00004752"/>
    </source>
</evidence>
<evidence type="ECO:0000256" key="4">
    <source>
        <dbReference type="ARBA" id="ARBA00022984"/>
    </source>
</evidence>
<keyword evidence="4" id="KW-0573">Peptidoglycan synthesis</keyword>
<feature type="domain" description="L,D-TPase catalytic" evidence="8">
    <location>
        <begin position="54"/>
        <end position="186"/>
    </location>
</feature>
<reference evidence="9" key="1">
    <citation type="submission" date="2023-08" db="EMBL/GenBank/DDBJ databases">
        <authorList>
            <person name="Chen Y."/>
            <person name="Shah S."/>
            <person name="Dougan E. K."/>
            <person name="Thang M."/>
            <person name="Chan C."/>
        </authorList>
    </citation>
    <scope>NUCLEOTIDE SEQUENCE</scope>
</reference>
<organism evidence="9 10">
    <name type="scientific">Effrenium voratum</name>
    <dbReference type="NCBI Taxonomy" id="2562239"/>
    <lineage>
        <taxon>Eukaryota</taxon>
        <taxon>Sar</taxon>
        <taxon>Alveolata</taxon>
        <taxon>Dinophyceae</taxon>
        <taxon>Suessiales</taxon>
        <taxon>Symbiodiniaceae</taxon>
        <taxon>Effrenium</taxon>
    </lineage>
</organism>
<dbReference type="PANTHER" id="PTHR36699:SF1">
    <property type="entry name" value="L,D-TRANSPEPTIDASE YAFK-RELATED"/>
    <property type="match status" value="1"/>
</dbReference>
<evidence type="ECO:0000256" key="2">
    <source>
        <dbReference type="ARBA" id="ARBA00022679"/>
    </source>
</evidence>
<comment type="caution">
    <text evidence="9">The sequence shown here is derived from an EMBL/GenBank/DDBJ whole genome shotgun (WGS) entry which is preliminary data.</text>
</comment>
<keyword evidence="10" id="KW-1185">Reference proteome</keyword>
<accession>A0AA36N5K4</accession>
<gene>
    <name evidence="9" type="ORF">EVOR1521_LOCUS16624</name>
</gene>
<feature type="region of interest" description="Disordered" evidence="6">
    <location>
        <begin position="314"/>
        <end position="402"/>
    </location>
</feature>
<dbReference type="GO" id="GO:0071555">
    <property type="term" value="P:cell wall organization"/>
    <property type="evidence" value="ECO:0007669"/>
    <property type="project" value="UniProtKB-KW"/>
</dbReference>
<dbReference type="PROSITE" id="PS52029">
    <property type="entry name" value="LD_TPASE"/>
    <property type="match status" value="1"/>
</dbReference>
<dbReference type="PANTHER" id="PTHR36699">
    <property type="entry name" value="LD-TRANSPEPTIDASE"/>
    <property type="match status" value="1"/>
</dbReference>
<feature type="chain" id="PRO_5041469896" description="L,D-TPase catalytic domain-containing protein" evidence="7">
    <location>
        <begin position="22"/>
        <end position="402"/>
    </location>
</feature>
<keyword evidence="3" id="KW-0133">Cell shape</keyword>
<evidence type="ECO:0000259" key="8">
    <source>
        <dbReference type="PROSITE" id="PS52029"/>
    </source>
</evidence>
<name>A0AA36N5K4_9DINO</name>
<dbReference type="Proteomes" id="UP001178507">
    <property type="component" value="Unassembled WGS sequence"/>
</dbReference>
<sequence length="402" mass="43491">MRVRSAFTALALSAAVALASCQGSDVLNLAAEAPLPRDVVNIMSAKGMTKSSPIMMRIFKEEEVLEVWKQTDTGRYDLVKTYEICEFSGDKGPKFREGDRQSPEGFYFVNRNLLNPNSSYHLSFNLGFPNAFDRSHGRTGSFLMVHGDCSSRGCYAMTDKYITEIYAFAREALRGGRQNEFQVQAFPFRMTPENMAAHRDSPHFEYWKMLKSGYDHFELTRTPPKVDVCERKYIFNQIPEDGDFEAAAQCPQTTMPAPLAIAYNQLKQQHALQFERAVARLEGRPLDLSEGMTGLLDLPPTPVRQVEPLTPAEVLPTIGQPPEASVQPAPAVQPAGQSAPSSAQSTPLTAITPGTAGPIIATSSGSGITANSGPQAAPAAPGVAPDSGAGTGVPLPASRPLQ</sequence>
<dbReference type="InterPro" id="IPR005490">
    <property type="entry name" value="LD_TPept_cat_dom"/>
</dbReference>